<dbReference type="Proteomes" id="UP001055940">
    <property type="component" value="Chromosome"/>
</dbReference>
<dbReference type="InterPro" id="IPR001387">
    <property type="entry name" value="Cro/C1-type_HTH"/>
</dbReference>
<keyword evidence="3" id="KW-1185">Reference proteome</keyword>
<dbReference type="InterPro" id="IPR010982">
    <property type="entry name" value="Lambda_DNA-bd_dom_sf"/>
</dbReference>
<evidence type="ECO:0000259" key="1">
    <source>
        <dbReference type="Pfam" id="PF19054"/>
    </source>
</evidence>
<protein>
    <submittedName>
        <fullName evidence="2">Helix-turn-helix domain-containing protein</fullName>
    </submittedName>
</protein>
<dbReference type="SUPFAM" id="SSF47413">
    <property type="entry name" value="lambda repressor-like DNA-binding domains"/>
    <property type="match status" value="1"/>
</dbReference>
<feature type="domain" description="DUF5753" evidence="1">
    <location>
        <begin position="119"/>
        <end position="291"/>
    </location>
</feature>
<dbReference type="EMBL" id="CP099837">
    <property type="protein sequence ID" value="USY23087.1"/>
    <property type="molecule type" value="Genomic_DNA"/>
</dbReference>
<sequence>MHTTTIEARTHCLEGVSVTGGHSPGVRRRRLSAALKRLRAASGLSAAEATKRLGWSSATKLTRAERNEWKFPRRDEVEALLDLYEVEGDDRAHLLSLTEESRGRSDWHKYADLFTGPLPDLEAEAVRIRTYEAVVIPGLLQTPDYAAAVSLASQVVPPEQIDRKVESRMARRAVLDLPQGPQLTAVIDEPALRKVVGSHSIMAEQLRFLVGMAAHYKVTILVVCDESGAHPAIDGAFSLFDFPRPEPGIVSIPTVVEALYVEDEDYFDQHALIFDAVQNLALDPQRSLDLIGSIAAEHDKRA</sequence>
<evidence type="ECO:0000313" key="3">
    <source>
        <dbReference type="Proteomes" id="UP001055940"/>
    </source>
</evidence>
<gene>
    <name evidence="2" type="ORF">NE857_16580</name>
</gene>
<dbReference type="Pfam" id="PF19054">
    <property type="entry name" value="DUF5753"/>
    <property type="match status" value="1"/>
</dbReference>
<dbReference type="InterPro" id="IPR043917">
    <property type="entry name" value="DUF5753"/>
</dbReference>
<evidence type="ECO:0000313" key="2">
    <source>
        <dbReference type="EMBL" id="USY23087.1"/>
    </source>
</evidence>
<name>A0ABY5DFF8_9ACTN</name>
<proteinExistence type="predicted"/>
<dbReference type="CDD" id="cd00093">
    <property type="entry name" value="HTH_XRE"/>
    <property type="match status" value="1"/>
</dbReference>
<reference evidence="2" key="1">
    <citation type="submission" date="2022-06" db="EMBL/GenBank/DDBJ databases">
        <authorList>
            <person name="Ping M."/>
        </authorList>
    </citation>
    <scope>NUCLEOTIDE SEQUENCE</scope>
    <source>
        <strain evidence="2">JCM11759T</strain>
    </source>
</reference>
<organism evidence="2 3">
    <name type="scientific">Nocardiopsis exhalans</name>
    <dbReference type="NCBI Taxonomy" id="163604"/>
    <lineage>
        <taxon>Bacteria</taxon>
        <taxon>Bacillati</taxon>
        <taxon>Actinomycetota</taxon>
        <taxon>Actinomycetes</taxon>
        <taxon>Streptosporangiales</taxon>
        <taxon>Nocardiopsidaceae</taxon>
        <taxon>Nocardiopsis</taxon>
    </lineage>
</organism>
<dbReference type="Gene3D" id="1.10.260.40">
    <property type="entry name" value="lambda repressor-like DNA-binding domains"/>
    <property type="match status" value="1"/>
</dbReference>
<accession>A0ABY5DFF8</accession>
<dbReference type="Pfam" id="PF13560">
    <property type="entry name" value="HTH_31"/>
    <property type="match status" value="1"/>
</dbReference>